<dbReference type="PATRIC" id="fig|883079.3.peg.1849"/>
<accession>K8P2B8</accession>
<evidence type="ECO:0000313" key="2">
    <source>
        <dbReference type="EMBL" id="EKS35611.1"/>
    </source>
</evidence>
<name>K8P2B8_9BRAD</name>
<keyword evidence="1" id="KW-1133">Transmembrane helix</keyword>
<evidence type="ECO:0000256" key="1">
    <source>
        <dbReference type="SAM" id="Phobius"/>
    </source>
</evidence>
<reference evidence="2 3" key="1">
    <citation type="submission" date="2012-04" db="EMBL/GenBank/DDBJ databases">
        <title>The Genome Sequence of Afipia clevelandensis ATCC 49720.</title>
        <authorList>
            <consortium name="The Broad Institute Genome Sequencing Platform"/>
            <person name="Earl A."/>
            <person name="Ward D."/>
            <person name="Feldgarden M."/>
            <person name="Gevers D."/>
            <person name="Huys G."/>
            <person name="Walker B."/>
            <person name="Young S.K."/>
            <person name="Zeng Q."/>
            <person name="Gargeya S."/>
            <person name="Fitzgerald M."/>
            <person name="Haas B."/>
            <person name="Abouelleil A."/>
            <person name="Alvarado L."/>
            <person name="Arachchi H.M."/>
            <person name="Berlin A."/>
            <person name="Chapman S.B."/>
            <person name="Goldberg J."/>
            <person name="Griggs A."/>
            <person name="Gujja S."/>
            <person name="Hansen M."/>
            <person name="Howarth C."/>
            <person name="Imamovic A."/>
            <person name="Larimer J."/>
            <person name="McCowen C."/>
            <person name="Montmayeur A."/>
            <person name="Murphy C."/>
            <person name="Neiman D."/>
            <person name="Pearson M."/>
            <person name="Priest M."/>
            <person name="Roberts A."/>
            <person name="Saif S."/>
            <person name="Shea T."/>
            <person name="Sisk P."/>
            <person name="Sykes S."/>
            <person name="Wortman J."/>
            <person name="Nusbaum C."/>
            <person name="Birren B."/>
        </authorList>
    </citation>
    <scope>NUCLEOTIDE SEQUENCE [LARGE SCALE GENOMIC DNA]</scope>
    <source>
        <strain evidence="2 3">ATCC 49720</strain>
    </source>
</reference>
<feature type="transmembrane region" description="Helical" evidence="1">
    <location>
        <begin position="304"/>
        <end position="323"/>
    </location>
</feature>
<evidence type="ECO:0008006" key="4">
    <source>
        <dbReference type="Google" id="ProtNLM"/>
    </source>
</evidence>
<feature type="transmembrane region" description="Helical" evidence="1">
    <location>
        <begin position="159"/>
        <end position="177"/>
    </location>
</feature>
<comment type="caution">
    <text evidence="2">The sequence shown here is derived from an EMBL/GenBank/DDBJ whole genome shotgun (WGS) entry which is preliminary data.</text>
</comment>
<dbReference type="RefSeq" id="WP_002712689.1">
    <property type="nucleotide sequence ID" value="NZ_KB375281.1"/>
</dbReference>
<evidence type="ECO:0000313" key="3">
    <source>
        <dbReference type="Proteomes" id="UP000001095"/>
    </source>
</evidence>
<feature type="transmembrane region" description="Helical" evidence="1">
    <location>
        <begin position="335"/>
        <end position="357"/>
    </location>
</feature>
<gene>
    <name evidence="2" type="ORF">HMPREF9696_01823</name>
</gene>
<dbReference type="HOGENOM" id="CLU_509646_0_0_5"/>
<dbReference type="AlphaFoldDB" id="K8P2B8"/>
<organism evidence="2 3">
    <name type="scientific">Afipia clevelandensis ATCC 49720</name>
    <dbReference type="NCBI Taxonomy" id="883079"/>
    <lineage>
        <taxon>Bacteria</taxon>
        <taxon>Pseudomonadati</taxon>
        <taxon>Pseudomonadota</taxon>
        <taxon>Alphaproteobacteria</taxon>
        <taxon>Hyphomicrobiales</taxon>
        <taxon>Nitrobacteraceae</taxon>
        <taxon>Afipia</taxon>
    </lineage>
</organism>
<feature type="transmembrane region" description="Helical" evidence="1">
    <location>
        <begin position="184"/>
        <end position="201"/>
    </location>
</feature>
<keyword evidence="3" id="KW-1185">Reference proteome</keyword>
<proteinExistence type="predicted"/>
<feature type="transmembrane region" description="Helical" evidence="1">
    <location>
        <begin position="230"/>
        <end position="254"/>
    </location>
</feature>
<feature type="transmembrane region" description="Helical" evidence="1">
    <location>
        <begin position="260"/>
        <end position="284"/>
    </location>
</feature>
<keyword evidence="1" id="KW-0812">Transmembrane</keyword>
<protein>
    <recommendedName>
        <fullName evidence="4">Glycosyltransferase RgtA/B/C/D-like domain-containing protein</fullName>
    </recommendedName>
</protein>
<feature type="transmembrane region" description="Helical" evidence="1">
    <location>
        <begin position="438"/>
        <end position="457"/>
    </location>
</feature>
<feature type="transmembrane region" description="Helical" evidence="1">
    <location>
        <begin position="463"/>
        <end position="481"/>
    </location>
</feature>
<feature type="transmembrane region" description="Helical" evidence="1">
    <location>
        <begin position="133"/>
        <end position="153"/>
    </location>
</feature>
<feature type="transmembrane region" description="Helical" evidence="1">
    <location>
        <begin position="378"/>
        <end position="402"/>
    </location>
</feature>
<dbReference type="OrthoDB" id="7295605at2"/>
<dbReference type="Proteomes" id="UP000001095">
    <property type="component" value="Unassembled WGS sequence"/>
</dbReference>
<feature type="transmembrane region" description="Helical" evidence="1">
    <location>
        <begin position="28"/>
        <end position="53"/>
    </location>
</feature>
<feature type="transmembrane region" description="Helical" evidence="1">
    <location>
        <begin position="493"/>
        <end position="510"/>
    </location>
</feature>
<sequence length="547" mass="59056">MSRSAETPHSISTKTEAGSDALARLTPFGWWGGLAVIVLLLAVSFLLAGYFIAYWRNADMDFMVVYSALSLNDGHYVFFPHPAYLTIISVSRWLQFLHQIGLLDAPSLSAIPSASNVPAFDAAMTAAIRAGRVLAFLTATGFVLAFAGLARLLVRDWRLALLATFAFAFSGGVAVHMRILRSEMIAGCFFVFVLMILIAVARRGTGWRPLAIGFAAMLCVLALENKIHAILLIAALPVLILPFGSASGASAAFWNDATRAGLAVLIAALIAALMVYLSWPLIALGINPAVTAMASLKPLLIGRFGVYQVALLGWIIICMLAFARVWRVWLMETLAAMFAVVAGAALGLLALFIDFDASNVVIVLNPLEEMLTFADPQAISAAGASGPFAAIGLLLSGVVSVLQRYTFFLFTSPRPTVFLTWLILPGIVCAWRRGERQVALQAAMLMLSAIGIDALGVRRGLKAEYFVLTDPLIIIAGMILLDRMSDVRFHRWAYAVGATLIVLHIGISQAEPIKSMTRRAGPEGICEWNQHYLPRLPLPWCASPAKP</sequence>
<feature type="transmembrane region" description="Helical" evidence="1">
    <location>
        <begin position="414"/>
        <end position="431"/>
    </location>
</feature>
<keyword evidence="1" id="KW-0472">Membrane</keyword>
<dbReference type="EMBL" id="AGWY01000008">
    <property type="protein sequence ID" value="EKS35611.1"/>
    <property type="molecule type" value="Genomic_DNA"/>
</dbReference>